<dbReference type="PANTHER" id="PTHR45786">
    <property type="entry name" value="DNA BINDING PROTEIN-LIKE"/>
    <property type="match status" value="1"/>
</dbReference>
<dbReference type="EMBL" id="CM000852">
    <property type="protein sequence ID" value="KRG94100.1"/>
    <property type="molecule type" value="Genomic_DNA"/>
</dbReference>
<dbReference type="AlphaFoldDB" id="A0A0R0EVE0"/>
<dbReference type="SMR" id="A0A0R0EVE0"/>
<evidence type="ECO:0000313" key="1">
    <source>
        <dbReference type="EMBL" id="KRG94100.1"/>
    </source>
</evidence>
<reference evidence="2" key="2">
    <citation type="submission" date="2018-02" db="UniProtKB">
        <authorList>
            <consortium name="EnsemblPlants"/>
        </authorList>
    </citation>
    <scope>IDENTIFICATION</scope>
    <source>
        <strain evidence="2">Williams 82</strain>
    </source>
</reference>
<evidence type="ECO:0008006" key="4">
    <source>
        <dbReference type="Google" id="ProtNLM"/>
    </source>
</evidence>
<sequence>MWYNENISKRSNTSSPRFSLCCGDGKVELPLLQNPPKFLQQVLFEQNTAHAKNYQQKIRTYNMMFAFTSAGIKFDITISHSRGPPTIRIQGKLCHRIGSLLPLPGKEPKFAQLYIYETENEVQNRINTMSHYNEIEAHIVSNLQKMMDENNAHAKSFRVPRDRLIDTEVHNVILKLIAGREKDGRTYNVPSVPEVVALIVADIDANSNRDIIVETQNGQLQSDVSSFSHIS</sequence>
<accession>A0A0R0EVE0</accession>
<proteinExistence type="predicted"/>
<gene>
    <name evidence="1" type="ORF">GLYMA_19G062200</name>
</gene>
<dbReference type="EnsemblPlants" id="KRG94100">
    <property type="protein sequence ID" value="KRG94100"/>
    <property type="gene ID" value="GLYMA_19G062200"/>
</dbReference>
<reference evidence="1 2" key="1">
    <citation type="journal article" date="2010" name="Nature">
        <title>Genome sequence of the palaeopolyploid soybean.</title>
        <authorList>
            <person name="Schmutz J."/>
            <person name="Cannon S.B."/>
            <person name="Schlueter J."/>
            <person name="Ma J."/>
            <person name="Mitros T."/>
            <person name="Nelson W."/>
            <person name="Hyten D.L."/>
            <person name="Song Q."/>
            <person name="Thelen J.J."/>
            <person name="Cheng J."/>
            <person name="Xu D."/>
            <person name="Hellsten U."/>
            <person name="May G.D."/>
            <person name="Yu Y."/>
            <person name="Sakurai T."/>
            <person name="Umezawa T."/>
            <person name="Bhattacharyya M.K."/>
            <person name="Sandhu D."/>
            <person name="Valliyodan B."/>
            <person name="Lindquist E."/>
            <person name="Peto M."/>
            <person name="Grant D."/>
            <person name="Shu S."/>
            <person name="Goodstein D."/>
            <person name="Barry K."/>
            <person name="Futrell-Griggs M."/>
            <person name="Abernathy B."/>
            <person name="Du J."/>
            <person name="Tian Z."/>
            <person name="Zhu L."/>
            <person name="Gill N."/>
            <person name="Joshi T."/>
            <person name="Libault M."/>
            <person name="Sethuraman A."/>
            <person name="Zhang X.-C."/>
            <person name="Shinozaki K."/>
            <person name="Nguyen H.T."/>
            <person name="Wing R.A."/>
            <person name="Cregan P."/>
            <person name="Specht J."/>
            <person name="Grimwood J."/>
            <person name="Rokhsar D."/>
            <person name="Stacey G."/>
            <person name="Shoemaker R.C."/>
            <person name="Jackson S.A."/>
        </authorList>
    </citation>
    <scope>NUCLEOTIDE SEQUENCE</scope>
    <source>
        <strain evidence="2">cv. Williams 82</strain>
        <tissue evidence="1">Callus</tissue>
    </source>
</reference>
<dbReference type="Gramene" id="KRG94100">
    <property type="protein sequence ID" value="KRG94100"/>
    <property type="gene ID" value="GLYMA_19G062200"/>
</dbReference>
<reference evidence="1" key="3">
    <citation type="submission" date="2018-07" db="EMBL/GenBank/DDBJ databases">
        <title>WGS assembly of Glycine max.</title>
        <authorList>
            <person name="Schmutz J."/>
            <person name="Cannon S."/>
            <person name="Schlueter J."/>
            <person name="Ma J."/>
            <person name="Mitros T."/>
            <person name="Nelson W."/>
            <person name="Hyten D."/>
            <person name="Song Q."/>
            <person name="Thelen J."/>
            <person name="Cheng J."/>
            <person name="Xu D."/>
            <person name="Hellsten U."/>
            <person name="May G."/>
            <person name="Yu Y."/>
            <person name="Sakurai T."/>
            <person name="Umezawa T."/>
            <person name="Bhattacharyya M."/>
            <person name="Sandhu D."/>
            <person name="Valliyodan B."/>
            <person name="Lindquist E."/>
            <person name="Peto M."/>
            <person name="Grant D."/>
            <person name="Shu S."/>
            <person name="Goodstein D."/>
            <person name="Barry K."/>
            <person name="Futrell-Griggs M."/>
            <person name="Abernathy B."/>
            <person name="Du J."/>
            <person name="Tian Z."/>
            <person name="Zhu L."/>
            <person name="Gill N."/>
            <person name="Joshi T."/>
            <person name="Libault M."/>
            <person name="Sethuraman A."/>
            <person name="Zhang X."/>
            <person name="Shinozaki K."/>
            <person name="Nguyen H."/>
            <person name="Wing R."/>
            <person name="Cregan P."/>
            <person name="Specht J."/>
            <person name="Grimwood J."/>
            <person name="Rokhsar D."/>
            <person name="Stacey G."/>
            <person name="Shoemaker R."/>
            <person name="Jackson S."/>
        </authorList>
    </citation>
    <scope>NUCLEOTIDE SEQUENCE</scope>
    <source>
        <tissue evidence="1">Callus</tissue>
    </source>
</reference>
<dbReference type="PANTHER" id="PTHR45786:SF66">
    <property type="entry name" value="HOOK MOTIF PROTEIN, PUTATIVE-RELATED"/>
    <property type="match status" value="1"/>
</dbReference>
<organism evidence="1">
    <name type="scientific">Glycine max</name>
    <name type="common">Soybean</name>
    <name type="synonym">Glycine hispida</name>
    <dbReference type="NCBI Taxonomy" id="3847"/>
    <lineage>
        <taxon>Eukaryota</taxon>
        <taxon>Viridiplantae</taxon>
        <taxon>Streptophyta</taxon>
        <taxon>Embryophyta</taxon>
        <taxon>Tracheophyta</taxon>
        <taxon>Spermatophyta</taxon>
        <taxon>Magnoliopsida</taxon>
        <taxon>eudicotyledons</taxon>
        <taxon>Gunneridae</taxon>
        <taxon>Pentapetalae</taxon>
        <taxon>rosids</taxon>
        <taxon>fabids</taxon>
        <taxon>Fabales</taxon>
        <taxon>Fabaceae</taxon>
        <taxon>Papilionoideae</taxon>
        <taxon>50 kb inversion clade</taxon>
        <taxon>NPAAA clade</taxon>
        <taxon>indigoferoid/millettioid clade</taxon>
        <taxon>Phaseoleae</taxon>
        <taxon>Glycine</taxon>
        <taxon>Glycine subgen. Soja</taxon>
    </lineage>
</organism>
<dbReference type="STRING" id="3847.A0A0R0EVE0"/>
<evidence type="ECO:0000313" key="3">
    <source>
        <dbReference type="Proteomes" id="UP000008827"/>
    </source>
</evidence>
<dbReference type="InParanoid" id="A0A0R0EVE0"/>
<evidence type="ECO:0000313" key="2">
    <source>
        <dbReference type="EnsemblPlants" id="KRG94100"/>
    </source>
</evidence>
<dbReference type="Proteomes" id="UP000008827">
    <property type="component" value="Chromosome 19"/>
</dbReference>
<keyword evidence="3" id="KW-1185">Reference proteome</keyword>
<name>A0A0R0EVE0_SOYBN</name>
<protein>
    <recommendedName>
        <fullName evidence="4">Helitron helicase-like domain-containing protein</fullName>
    </recommendedName>
</protein>
<dbReference type="OMA" id="DITISHS"/>